<accession>A0AAW0GHW4</accession>
<dbReference type="AlphaFoldDB" id="A0AAW0GHW4"/>
<proteinExistence type="predicted"/>
<evidence type="ECO:0000313" key="2">
    <source>
        <dbReference type="Proteomes" id="UP001385951"/>
    </source>
</evidence>
<dbReference type="InterPro" id="IPR041078">
    <property type="entry name" value="Plavaka"/>
</dbReference>
<protein>
    <submittedName>
        <fullName evidence="1">Uncharacterized protein</fullName>
    </submittedName>
</protein>
<gene>
    <name evidence="1" type="ORF">QCA50_007125</name>
</gene>
<sequence length="212" mass="24791">MTNPELLQCPDRHYRGVVFEIRPFIADYPEQVILASIVQGWCPKCLASPDHLEYSGEPRCRGLHEMLRESFDSDIIWFTFGIVAGIKPFTEYFPRADIHELITPDLLHQVVKGIFKDHLVAWVEDYMKLKIRPQMQNVSWMILIISEPRAQSYVHLSHRPAYTRSINKLAHELNVPNLAELLGRFLWDQIYPDLDLNSEDIPAHRLPKYELD</sequence>
<keyword evidence="2" id="KW-1185">Reference proteome</keyword>
<comment type="caution">
    <text evidence="1">The sequence shown here is derived from an EMBL/GenBank/DDBJ whole genome shotgun (WGS) entry which is preliminary data.</text>
</comment>
<dbReference type="Proteomes" id="UP001385951">
    <property type="component" value="Unassembled WGS sequence"/>
</dbReference>
<evidence type="ECO:0000313" key="1">
    <source>
        <dbReference type="EMBL" id="KAK7689334.1"/>
    </source>
</evidence>
<dbReference type="EMBL" id="JASBNA010000008">
    <property type="protein sequence ID" value="KAK7689334.1"/>
    <property type="molecule type" value="Genomic_DNA"/>
</dbReference>
<organism evidence="1 2">
    <name type="scientific">Cerrena zonata</name>
    <dbReference type="NCBI Taxonomy" id="2478898"/>
    <lineage>
        <taxon>Eukaryota</taxon>
        <taxon>Fungi</taxon>
        <taxon>Dikarya</taxon>
        <taxon>Basidiomycota</taxon>
        <taxon>Agaricomycotina</taxon>
        <taxon>Agaricomycetes</taxon>
        <taxon>Polyporales</taxon>
        <taxon>Cerrenaceae</taxon>
        <taxon>Cerrena</taxon>
    </lineage>
</organism>
<dbReference type="Pfam" id="PF18759">
    <property type="entry name" value="Plavaka"/>
    <property type="match status" value="1"/>
</dbReference>
<reference evidence="1 2" key="1">
    <citation type="submission" date="2022-09" db="EMBL/GenBank/DDBJ databases">
        <authorList>
            <person name="Palmer J.M."/>
        </authorList>
    </citation>
    <scope>NUCLEOTIDE SEQUENCE [LARGE SCALE GENOMIC DNA]</scope>
    <source>
        <strain evidence="1 2">DSM 7382</strain>
    </source>
</reference>
<name>A0AAW0GHW4_9APHY</name>